<dbReference type="InterPro" id="IPR050660">
    <property type="entry name" value="NEK_Ser/Thr_kinase"/>
</dbReference>
<feature type="transmembrane region" description="Helical" evidence="6">
    <location>
        <begin position="309"/>
        <end position="328"/>
    </location>
</feature>
<dbReference type="InterPro" id="IPR011009">
    <property type="entry name" value="Kinase-like_dom_sf"/>
</dbReference>
<gene>
    <name evidence="8" type="ORF">WKV44_05840</name>
</gene>
<dbReference type="PANTHER" id="PTHR43671">
    <property type="entry name" value="SERINE/THREONINE-PROTEIN KINASE NEK"/>
    <property type="match status" value="1"/>
</dbReference>
<dbReference type="PROSITE" id="PS00108">
    <property type="entry name" value="PROTEIN_KINASE_ST"/>
    <property type="match status" value="1"/>
</dbReference>
<dbReference type="CDD" id="cd14014">
    <property type="entry name" value="STKc_PknB_like"/>
    <property type="match status" value="1"/>
</dbReference>
<dbReference type="SUPFAM" id="SSF56112">
    <property type="entry name" value="Protein kinase-like (PK-like)"/>
    <property type="match status" value="1"/>
</dbReference>
<evidence type="ECO:0000259" key="7">
    <source>
        <dbReference type="PROSITE" id="PS50011"/>
    </source>
</evidence>
<feature type="domain" description="Protein kinase" evidence="7">
    <location>
        <begin position="13"/>
        <end position="274"/>
    </location>
</feature>
<keyword evidence="2 8" id="KW-0808">Transferase</keyword>
<evidence type="ECO:0000256" key="6">
    <source>
        <dbReference type="SAM" id="Phobius"/>
    </source>
</evidence>
<evidence type="ECO:0000256" key="3">
    <source>
        <dbReference type="ARBA" id="ARBA00022741"/>
    </source>
</evidence>
<dbReference type="PROSITE" id="PS50011">
    <property type="entry name" value="PROTEIN_KINASE_DOM"/>
    <property type="match status" value="1"/>
</dbReference>
<keyword evidence="6" id="KW-1133">Transmembrane helix</keyword>
<sequence length="624" mass="70997">MENGEEKKYINQYQVISLLARGGMGAVYKAIHPSLKRHVVIKKLAIKQKKEIVERFKREAKILLDCKDPNIVHVHDYFVEGRSHYIVMEYIDGMSLDLLIKKRRYLSIPVAAYIFLNVCRALKYAHDNGIIHRDIKPANILLSKNGDIKLADFGIAALDTDEDEGITREGMTLGTPSYMPPEQFKDSKHVDKRADIYAMGVMLYEMLTGKKPFPGNFSPETIVLIQKGKYLSAKKINPDIPPAINRIIKKTINPNPERRFKDVSAMIKRLEKFLKKYDIEKIKKVIASYVREPAKAEIDIMPTRQISTIVASISIAIILAATGSYFLWQSGVLQKNILSSVYGGFNLVVRVPAVINNPDDLFIKANLFIDDNKDIPPAPYPYIKLDLDKEQSDTRTLVYKSKNIYISPGIYRIKLAVDSRIYWQTISLRPFSSYTEKKKTQNIIIDLMSPVPRPLTVHTKVEDAITERPISDAKIEVLHAGRWKNLAEIKEGELFTGQVYKFRAMAEGYYTENYSLLIRPGQDLLYLNARLVPIPAKLSIDGPSGITLLINGTRYIPQANRDNPWHKIDYRGGKEVLELPAGRYEIEAKKGKKAARIVLALKANDRITINIKENKNSLIINKEE</sequence>
<dbReference type="Proteomes" id="UP001466331">
    <property type="component" value="Unassembled WGS sequence"/>
</dbReference>
<proteinExistence type="predicted"/>
<dbReference type="InterPro" id="IPR008271">
    <property type="entry name" value="Ser/Thr_kinase_AS"/>
</dbReference>
<keyword evidence="6" id="KW-0812">Transmembrane</keyword>
<protein>
    <recommendedName>
        <fullName evidence="1">non-specific serine/threonine protein kinase</fullName>
        <ecNumber evidence="1">2.7.11.1</ecNumber>
    </recommendedName>
</protein>
<dbReference type="EMBL" id="JBCHKQ010000002">
    <property type="protein sequence ID" value="MEM5948058.1"/>
    <property type="molecule type" value="Genomic_DNA"/>
</dbReference>
<comment type="caution">
    <text evidence="8">The sequence shown here is derived from an EMBL/GenBank/DDBJ whole genome shotgun (WGS) entry which is preliminary data.</text>
</comment>
<dbReference type="SMART" id="SM00220">
    <property type="entry name" value="S_TKc"/>
    <property type="match status" value="1"/>
</dbReference>
<evidence type="ECO:0000313" key="8">
    <source>
        <dbReference type="EMBL" id="MEM5948058.1"/>
    </source>
</evidence>
<dbReference type="GO" id="GO:0004674">
    <property type="term" value="F:protein serine/threonine kinase activity"/>
    <property type="evidence" value="ECO:0007669"/>
    <property type="project" value="UniProtKB-EC"/>
</dbReference>
<evidence type="ECO:0000256" key="5">
    <source>
        <dbReference type="ARBA" id="ARBA00022840"/>
    </source>
</evidence>
<evidence type="ECO:0000256" key="2">
    <source>
        <dbReference type="ARBA" id="ARBA00022679"/>
    </source>
</evidence>
<dbReference type="RefSeq" id="WP_420069504.1">
    <property type="nucleotide sequence ID" value="NZ_JBCHKQ010000002.1"/>
</dbReference>
<keyword evidence="9" id="KW-1185">Reference proteome</keyword>
<accession>A0ABU9UBM5</accession>
<dbReference type="InterPro" id="IPR000719">
    <property type="entry name" value="Prot_kinase_dom"/>
</dbReference>
<evidence type="ECO:0000313" key="9">
    <source>
        <dbReference type="Proteomes" id="UP001466331"/>
    </source>
</evidence>
<keyword evidence="4 8" id="KW-0418">Kinase</keyword>
<evidence type="ECO:0000256" key="4">
    <source>
        <dbReference type="ARBA" id="ARBA00022777"/>
    </source>
</evidence>
<dbReference type="Pfam" id="PF00069">
    <property type="entry name" value="Pkinase"/>
    <property type="match status" value="1"/>
</dbReference>
<dbReference type="PANTHER" id="PTHR43671:SF13">
    <property type="entry name" value="SERINE_THREONINE-PROTEIN KINASE NEK2"/>
    <property type="match status" value="1"/>
</dbReference>
<keyword evidence="6" id="KW-0472">Membrane</keyword>
<dbReference type="Gene3D" id="1.10.510.10">
    <property type="entry name" value="Transferase(Phosphotransferase) domain 1"/>
    <property type="match status" value="1"/>
</dbReference>
<reference evidence="8 9" key="1">
    <citation type="submission" date="2024-03" db="EMBL/GenBank/DDBJ databases">
        <title>Ignisphaera cupida sp. nov., a hyperthermophilic hydrolytic archaeon from a hot spring of Kamchatka, and proposal of Ignisphaeraceae fam. nov.</title>
        <authorList>
            <person name="Podosokorskaya O.A."/>
            <person name="Elcheninov A.G."/>
            <person name="Maltseva A.I."/>
            <person name="Zayulina K.S."/>
            <person name="Novikov A."/>
            <person name="Merkel A.Y."/>
        </authorList>
    </citation>
    <scope>NUCLEOTIDE SEQUENCE [LARGE SCALE GENOMIC DNA]</scope>
    <source>
        <strain evidence="8 9">38H-sp</strain>
    </source>
</reference>
<keyword evidence="5" id="KW-0067">ATP-binding</keyword>
<dbReference type="EC" id="2.7.11.1" evidence="1"/>
<evidence type="ECO:0000256" key="1">
    <source>
        <dbReference type="ARBA" id="ARBA00012513"/>
    </source>
</evidence>
<keyword evidence="3" id="KW-0547">Nucleotide-binding</keyword>
<organism evidence="8 9">
    <name type="scientific">Rarispira pelagica</name>
    <dbReference type="NCBI Taxonomy" id="3141764"/>
    <lineage>
        <taxon>Bacteria</taxon>
        <taxon>Pseudomonadati</taxon>
        <taxon>Spirochaetota</taxon>
        <taxon>Spirochaetia</taxon>
        <taxon>Winmispirales</taxon>
        <taxon>Winmispiraceae</taxon>
        <taxon>Rarispira</taxon>
    </lineage>
</organism>
<name>A0ABU9UBM5_9SPIR</name>